<dbReference type="Proteomes" id="UP000319424">
    <property type="component" value="Unassembled WGS sequence"/>
</dbReference>
<keyword evidence="3 5" id="KW-0540">Nuclease</keyword>
<dbReference type="Proteomes" id="UP000093352">
    <property type="component" value="Unassembled WGS sequence"/>
</dbReference>
<dbReference type="Gene3D" id="3.30.420.140">
    <property type="entry name" value="YqgF/RNase H-like domain"/>
    <property type="match status" value="1"/>
</dbReference>
<evidence type="ECO:0000313" key="7">
    <source>
        <dbReference type="EMBL" id="RDY21648.1"/>
    </source>
</evidence>
<reference evidence="7" key="2">
    <citation type="submission" date="2018-07" db="EMBL/GenBank/DDBJ databases">
        <authorList>
            <person name="Quirk P.G."/>
            <person name="Krulwich T.A."/>
        </authorList>
    </citation>
    <scope>NUCLEOTIDE SEQUENCE</scope>
    <source>
        <strain evidence="7">CCRI-22567</strain>
    </source>
</reference>
<dbReference type="NCBIfam" id="TIGR00250">
    <property type="entry name" value="RNAse_H_YqgF"/>
    <property type="match status" value="1"/>
</dbReference>
<name>A0A371IMF0_9FIRM</name>
<evidence type="ECO:0000256" key="5">
    <source>
        <dbReference type="HAMAP-Rule" id="MF_00651"/>
    </source>
</evidence>
<feature type="domain" description="YqgF/RNase H-like" evidence="6">
    <location>
        <begin position="2"/>
        <end position="103"/>
    </location>
</feature>
<dbReference type="GO" id="GO:0016788">
    <property type="term" value="F:hydrolase activity, acting on ester bonds"/>
    <property type="evidence" value="ECO:0007669"/>
    <property type="project" value="UniProtKB-UniRule"/>
</dbReference>
<dbReference type="STRING" id="1871336.BBG48_06010"/>
<gene>
    <name evidence="8" type="primary">ruvX</name>
    <name evidence="7" type="ORF">BBG48_003445</name>
    <name evidence="8" type="ORF">FL857_00280</name>
</gene>
<dbReference type="RefSeq" id="WP_068911955.1">
    <property type="nucleotide sequence ID" value="NZ_MBEW02000005.1"/>
</dbReference>
<proteinExistence type="inferred from homology"/>
<evidence type="ECO:0000256" key="1">
    <source>
        <dbReference type="ARBA" id="ARBA00022490"/>
    </source>
</evidence>
<dbReference type="InterPro" id="IPR005227">
    <property type="entry name" value="YqgF"/>
</dbReference>
<sequence length="141" mass="15878">MRKMMGLDIGKKKIGIAISDLLGMTAQPNTTIRSKNLDEQIQKILDLIKENDIVDVAVGLPKKENGELGDQAEWTQGFVEKILEKNPNINIHYIDERHTSKMALEQLGHLSMKKIKEKELIDALAAVNILEIYMQKKALGN</sequence>
<keyword evidence="4 5" id="KW-0378">Hydrolase</keyword>
<dbReference type="CDD" id="cd16964">
    <property type="entry name" value="YqgF"/>
    <property type="match status" value="1"/>
</dbReference>
<dbReference type="PANTHER" id="PTHR33317:SF4">
    <property type="entry name" value="POLYNUCLEOTIDYL TRANSFERASE, RIBONUCLEASE H-LIKE SUPERFAMILY PROTEIN"/>
    <property type="match status" value="1"/>
</dbReference>
<accession>A0A371IMF0</accession>
<dbReference type="SMART" id="SM00732">
    <property type="entry name" value="YqgFc"/>
    <property type="match status" value="1"/>
</dbReference>
<keyword evidence="1 5" id="KW-0963">Cytoplasm</keyword>
<comment type="caution">
    <text evidence="7">The sequence shown here is derived from an EMBL/GenBank/DDBJ whole genome shotgun (WGS) entry which is preliminary data.</text>
</comment>
<dbReference type="GO" id="GO:0004518">
    <property type="term" value="F:nuclease activity"/>
    <property type="evidence" value="ECO:0007669"/>
    <property type="project" value="UniProtKB-KW"/>
</dbReference>
<reference evidence="7 9" key="1">
    <citation type="journal article" date="2016" name="Genome Announc.">
        <title>Draft Genome Sequence of Criibacterium bergeronii gen. nov., sp. nov., Strain CCRI-22567T, Isolated from a Vaginal Sample from a Woman with Bacterial Vaginosis.</title>
        <authorList>
            <person name="Maheux A.F."/>
            <person name="Berube E."/>
            <person name="Boudreau D.K."/>
            <person name="Raymond F."/>
            <person name="Corbeil J."/>
            <person name="Roy P.H."/>
            <person name="Boissinot M."/>
            <person name="Omar R.F."/>
        </authorList>
    </citation>
    <scope>NUCLEOTIDE SEQUENCE [LARGE SCALE GENOMIC DNA]</scope>
    <source>
        <strain evidence="7 9">CCRI-22567</strain>
    </source>
</reference>
<evidence type="ECO:0000313" key="8">
    <source>
        <dbReference type="EMBL" id="TRW28557.1"/>
    </source>
</evidence>
<dbReference type="GO" id="GO:0005829">
    <property type="term" value="C:cytosol"/>
    <property type="evidence" value="ECO:0007669"/>
    <property type="project" value="TreeGrafter"/>
</dbReference>
<dbReference type="EC" id="3.1.-.-" evidence="5"/>
<dbReference type="AlphaFoldDB" id="A0A371IMF0"/>
<protein>
    <recommendedName>
        <fullName evidence="5">Putative pre-16S rRNA nuclease</fullName>
        <ecNumber evidence="5">3.1.-.-</ecNumber>
    </recommendedName>
</protein>
<evidence type="ECO:0000259" key="6">
    <source>
        <dbReference type="SMART" id="SM00732"/>
    </source>
</evidence>
<dbReference type="GO" id="GO:0000967">
    <property type="term" value="P:rRNA 5'-end processing"/>
    <property type="evidence" value="ECO:0007669"/>
    <property type="project" value="UniProtKB-UniRule"/>
</dbReference>
<keyword evidence="9" id="KW-1185">Reference proteome</keyword>
<dbReference type="InterPro" id="IPR012337">
    <property type="entry name" value="RNaseH-like_sf"/>
</dbReference>
<evidence type="ECO:0000313" key="10">
    <source>
        <dbReference type="Proteomes" id="UP000319424"/>
    </source>
</evidence>
<dbReference type="EMBL" id="MBEW02000005">
    <property type="protein sequence ID" value="RDY21648.1"/>
    <property type="molecule type" value="Genomic_DNA"/>
</dbReference>
<organism evidence="7 9">
    <name type="scientific">Criibacterium bergeronii</name>
    <dbReference type="NCBI Taxonomy" id="1871336"/>
    <lineage>
        <taxon>Bacteria</taxon>
        <taxon>Bacillati</taxon>
        <taxon>Bacillota</taxon>
        <taxon>Clostridia</taxon>
        <taxon>Peptostreptococcales</taxon>
        <taxon>Filifactoraceae</taxon>
        <taxon>Criibacterium</taxon>
    </lineage>
</organism>
<evidence type="ECO:0000256" key="3">
    <source>
        <dbReference type="ARBA" id="ARBA00022722"/>
    </source>
</evidence>
<evidence type="ECO:0000256" key="4">
    <source>
        <dbReference type="ARBA" id="ARBA00022801"/>
    </source>
</evidence>
<comment type="similarity">
    <text evidence="5">Belongs to the YqgF HJR family.</text>
</comment>
<dbReference type="InterPro" id="IPR037027">
    <property type="entry name" value="YqgF/RNaseH-like_dom_sf"/>
</dbReference>
<evidence type="ECO:0000256" key="2">
    <source>
        <dbReference type="ARBA" id="ARBA00022517"/>
    </source>
</evidence>
<comment type="function">
    <text evidence="5">Could be a nuclease involved in processing of the 5'-end of pre-16S rRNA.</text>
</comment>
<evidence type="ECO:0000313" key="9">
    <source>
        <dbReference type="Proteomes" id="UP000093352"/>
    </source>
</evidence>
<dbReference type="InterPro" id="IPR006641">
    <property type="entry name" value="YqgF/RNaseH-like_dom"/>
</dbReference>
<dbReference type="SUPFAM" id="SSF53098">
    <property type="entry name" value="Ribonuclease H-like"/>
    <property type="match status" value="1"/>
</dbReference>
<dbReference type="PANTHER" id="PTHR33317">
    <property type="entry name" value="POLYNUCLEOTIDYL TRANSFERASE, RIBONUCLEASE H-LIKE SUPERFAMILY PROTEIN"/>
    <property type="match status" value="1"/>
</dbReference>
<dbReference type="EMBL" id="VJXW01000001">
    <property type="protein sequence ID" value="TRW28557.1"/>
    <property type="molecule type" value="Genomic_DNA"/>
</dbReference>
<dbReference type="HAMAP" id="MF_00651">
    <property type="entry name" value="Nuclease_YqgF"/>
    <property type="match status" value="1"/>
</dbReference>
<keyword evidence="2 5" id="KW-0690">Ribosome biogenesis</keyword>
<dbReference type="OrthoDB" id="9796140at2"/>
<comment type="subcellular location">
    <subcellularLocation>
        <location evidence="5">Cytoplasm</location>
    </subcellularLocation>
</comment>
<dbReference type="Pfam" id="PF03652">
    <property type="entry name" value="RuvX"/>
    <property type="match status" value="1"/>
</dbReference>
<reference evidence="8 10" key="3">
    <citation type="submission" date="2019-07" db="EMBL/GenBank/DDBJ databases">
        <title>Criibacterium bergeronii gen. nov., sp. nov. isolated from human clinical samples.</title>
        <authorList>
            <person name="Maheux A.F."/>
            <person name="Boudreau D.K."/>
            <person name="Berube E."/>
            <person name="Brodeur S."/>
            <person name="Bernard K.A."/>
            <person name="Abed J.Y."/>
            <person name="Ducrey E."/>
            <person name="Guay E.F."/>
            <person name="Raymond F."/>
            <person name="Corbeil J."/>
            <person name="Domingo M.-C."/>
            <person name="Roy P.H."/>
            <person name="Boissinot M."/>
            <person name="Tocheva E.I."/>
            <person name="Omar R.F."/>
        </authorList>
    </citation>
    <scope>NUCLEOTIDE SEQUENCE [LARGE SCALE GENOMIC DNA]</scope>
    <source>
        <strain evidence="8 10">CCRI-24246</strain>
    </source>
</reference>